<name>A0A495XJK9_9PSEU</name>
<protein>
    <submittedName>
        <fullName evidence="2">Oxidase EvaA</fullName>
    </submittedName>
</protein>
<gene>
    <name evidence="2" type="ORF">DFJ66_8078</name>
</gene>
<dbReference type="OrthoDB" id="9814961at2"/>
<evidence type="ECO:0000259" key="1">
    <source>
        <dbReference type="Pfam" id="PF03559"/>
    </source>
</evidence>
<dbReference type="Pfam" id="PF03559">
    <property type="entry name" value="Hexose_dehydrat"/>
    <property type="match status" value="2"/>
</dbReference>
<dbReference type="RefSeq" id="WP_121229700.1">
    <property type="nucleotide sequence ID" value="NZ_JBIUBA010000006.1"/>
</dbReference>
<dbReference type="InterPro" id="IPR038153">
    <property type="entry name" value="EvaA-like_sf"/>
</dbReference>
<evidence type="ECO:0000313" key="3">
    <source>
        <dbReference type="Proteomes" id="UP000272729"/>
    </source>
</evidence>
<reference evidence="2 3" key="1">
    <citation type="submission" date="2018-10" db="EMBL/GenBank/DDBJ databases">
        <title>Sequencing the genomes of 1000 actinobacteria strains.</title>
        <authorList>
            <person name="Klenk H.-P."/>
        </authorList>
    </citation>
    <scope>NUCLEOTIDE SEQUENCE [LARGE SCALE GENOMIC DNA]</scope>
    <source>
        <strain evidence="2 3">DSM 43911</strain>
    </source>
</reference>
<dbReference type="GO" id="GO:0016829">
    <property type="term" value="F:lyase activity"/>
    <property type="evidence" value="ECO:0007669"/>
    <property type="project" value="InterPro"/>
</dbReference>
<dbReference type="Gene3D" id="3.90.79.40">
    <property type="entry name" value="EvaA sugar 2,3-dehydratase subunit"/>
    <property type="match status" value="2"/>
</dbReference>
<organism evidence="2 3">
    <name type="scientific">Saccharothrix variisporea</name>
    <dbReference type="NCBI Taxonomy" id="543527"/>
    <lineage>
        <taxon>Bacteria</taxon>
        <taxon>Bacillati</taxon>
        <taxon>Actinomycetota</taxon>
        <taxon>Actinomycetes</taxon>
        <taxon>Pseudonocardiales</taxon>
        <taxon>Pseudonocardiaceae</taxon>
        <taxon>Saccharothrix</taxon>
    </lineage>
</organism>
<feature type="domain" description="dTDP-4-dehydro-6-deoxy-alpha-D-glucopyranose 2,3-dehydratase" evidence="1">
    <location>
        <begin position="224"/>
        <end position="427"/>
    </location>
</feature>
<dbReference type="EMBL" id="RBXR01000001">
    <property type="protein sequence ID" value="RKT74711.1"/>
    <property type="molecule type" value="Genomic_DNA"/>
</dbReference>
<comment type="caution">
    <text evidence="2">The sequence shown here is derived from an EMBL/GenBank/DDBJ whole genome shotgun (WGS) entry which is preliminary data.</text>
</comment>
<dbReference type="Proteomes" id="UP000272729">
    <property type="component" value="Unassembled WGS sequence"/>
</dbReference>
<dbReference type="InterPro" id="IPR005212">
    <property type="entry name" value="EvaA-like"/>
</dbReference>
<accession>A0A495XJK9</accession>
<feature type="domain" description="dTDP-4-dehydro-6-deoxy-alpha-D-glucopyranose 2,3-dehydratase" evidence="1">
    <location>
        <begin position="6"/>
        <end position="207"/>
    </location>
</feature>
<keyword evidence="3" id="KW-1185">Reference proteome</keyword>
<proteinExistence type="predicted"/>
<evidence type="ECO:0000313" key="2">
    <source>
        <dbReference type="EMBL" id="RKT74711.1"/>
    </source>
</evidence>
<dbReference type="AlphaFoldDB" id="A0A495XJK9"/>
<sequence length="429" mass="48692">MFRELSEFHDWLAQRRAANTYEVSVVPLDQLDGWGFDPDSGNIRHRTGRFFSVEGIDVTTDHRETASWTQPIILQPEIGILGILVKEFDGVPHCLMQAKMEPGNINTLQLSPTVQATRSNYTRVHQGNPVPYLEHFVAPRSGRVVFDALQSEQGSWFLNKRNRNMIIEVDGDVPVLDDFCWLSADQLKELVHVENLVNMDSRTVLSGMSFLAPSGGDGDALHTTEELLSWFTEAKARYQLDRRVIKLSEVKNWVTSAERISHELGRFFEVVGVDVRATNREVGQWSQPMFAPTCRGVIAFISKRIRGTTHLLVHARTEPGTGDVVEMSSTINCSPENYREFPADRRPRFLDYVLSAPPERVLVDVVHSEEGGRFYHAENSYRLVEADDDFPVEVPEDYAWMTVDQLTNFVRYGNHVNVGARSLLTCIAR</sequence>